<dbReference type="SUPFAM" id="SSF53474">
    <property type="entry name" value="alpha/beta-Hydrolases"/>
    <property type="match status" value="1"/>
</dbReference>
<dbReference type="NCBIfam" id="TIGR03695">
    <property type="entry name" value="menH_SHCHC"/>
    <property type="match status" value="1"/>
</dbReference>
<reference evidence="5 6" key="1">
    <citation type="submission" date="2019-06" db="EMBL/GenBank/DDBJ databases">
        <title>Cerasibacillus sp. nov., isolated from maize field.</title>
        <authorList>
            <person name="Lin S.-Y."/>
            <person name="Tsai C.-F."/>
            <person name="Young C.-C."/>
        </authorList>
    </citation>
    <scope>NUCLEOTIDE SEQUENCE [LARGE SCALE GENOMIC DNA]</scope>
    <source>
        <strain evidence="5 6">CC-CFT480</strain>
    </source>
</reference>
<comment type="caution">
    <text evidence="5">The sequence shown here is derived from an EMBL/GenBank/DDBJ whole genome shotgun (WGS) entry which is preliminary data.</text>
</comment>
<dbReference type="InterPro" id="IPR029058">
    <property type="entry name" value="AB_hydrolase_fold"/>
</dbReference>
<dbReference type="UniPathway" id="UPA01057">
    <property type="reaction ID" value="UER00900"/>
</dbReference>
<dbReference type="UniPathway" id="UPA00079"/>
<comment type="function">
    <text evidence="3">Catalyzes a proton abstraction reaction that results in 2,5-elimination of pyruvate from 2-succinyl-5-enolpyruvyl-6-hydroxy-3-cyclohexene-1-carboxylate (SEPHCHC) and the formation of 2-succinyl-6-hydroxy-2,4-cyclohexadiene-1-carboxylate (SHCHC).</text>
</comment>
<name>A0A5C8NGX7_9BACI</name>
<gene>
    <name evidence="3 5" type="primary">menH</name>
    <name evidence="5" type="ORF">FHP05_14460</name>
</gene>
<dbReference type="PRINTS" id="PR00111">
    <property type="entry name" value="ABHYDROLASE"/>
</dbReference>
<dbReference type="PANTHER" id="PTHR42916">
    <property type="entry name" value="2-SUCCINYL-5-ENOLPYRUVYL-6-HYDROXY-3-CYCLOHEXENE-1-CARBOXYLATE SYNTHASE"/>
    <property type="match status" value="1"/>
</dbReference>
<dbReference type="HAMAP" id="MF_01660">
    <property type="entry name" value="MenH"/>
    <property type="match status" value="1"/>
</dbReference>
<dbReference type="InterPro" id="IPR022485">
    <property type="entry name" value="SHCHC_synthase_MenH"/>
</dbReference>
<keyword evidence="6" id="KW-1185">Reference proteome</keyword>
<comment type="similarity">
    <text evidence="3">Belongs to the AB hydrolase superfamily. MenH family.</text>
</comment>
<comment type="subunit">
    <text evidence="3">Monomer.</text>
</comment>
<dbReference type="AlphaFoldDB" id="A0A5C8NGX7"/>
<evidence type="ECO:0000313" key="5">
    <source>
        <dbReference type="EMBL" id="TXL58163.1"/>
    </source>
</evidence>
<dbReference type="EMBL" id="VDUW01000015">
    <property type="protein sequence ID" value="TXL58163.1"/>
    <property type="molecule type" value="Genomic_DNA"/>
</dbReference>
<accession>A0A5C8NGX7</accession>
<protein>
    <recommendedName>
        <fullName evidence="3">Putative 2-succinyl-6-hydroxy-2,4-cyclohexadiene-1-carboxylate synthase</fullName>
        <shortName evidence="3">SHCHC synthase</shortName>
        <ecNumber evidence="3">4.2.99.20</ecNumber>
    </recommendedName>
</protein>
<organism evidence="5 6">
    <name type="scientific">Cerasibacillus terrae</name>
    <dbReference type="NCBI Taxonomy" id="2498845"/>
    <lineage>
        <taxon>Bacteria</taxon>
        <taxon>Bacillati</taxon>
        <taxon>Bacillota</taxon>
        <taxon>Bacilli</taxon>
        <taxon>Bacillales</taxon>
        <taxon>Bacillaceae</taxon>
        <taxon>Cerasibacillus</taxon>
    </lineage>
</organism>
<feature type="domain" description="AB hydrolase-1" evidence="4">
    <location>
        <begin position="22"/>
        <end position="251"/>
    </location>
</feature>
<dbReference type="Proteomes" id="UP000321574">
    <property type="component" value="Unassembled WGS sequence"/>
</dbReference>
<dbReference type="PANTHER" id="PTHR42916:SF1">
    <property type="entry name" value="PROTEIN PHYLLO, CHLOROPLASTIC"/>
    <property type="match status" value="1"/>
</dbReference>
<dbReference type="Pfam" id="PF00561">
    <property type="entry name" value="Abhydrolase_1"/>
    <property type="match status" value="1"/>
</dbReference>
<evidence type="ECO:0000313" key="6">
    <source>
        <dbReference type="Proteomes" id="UP000321574"/>
    </source>
</evidence>
<comment type="pathway">
    <text evidence="3">Quinol/quinone metabolism; menaquinone biosynthesis.</text>
</comment>
<dbReference type="InterPro" id="IPR000073">
    <property type="entry name" value="AB_hydrolase_1"/>
</dbReference>
<dbReference type="OrthoDB" id="9808398at2"/>
<evidence type="ECO:0000256" key="3">
    <source>
        <dbReference type="HAMAP-Rule" id="MF_01660"/>
    </source>
</evidence>
<comment type="pathway">
    <text evidence="3">Quinol/quinone metabolism; 1,4-dihydroxy-2-naphthoate biosynthesis; 1,4-dihydroxy-2-naphthoate from chorismate: step 3/7.</text>
</comment>
<keyword evidence="1 3" id="KW-0474">Menaquinone biosynthesis</keyword>
<dbReference type="EC" id="4.2.99.20" evidence="3"/>
<keyword evidence="2 3" id="KW-0456">Lyase</keyword>
<evidence type="ECO:0000256" key="2">
    <source>
        <dbReference type="ARBA" id="ARBA00023239"/>
    </source>
</evidence>
<proteinExistence type="inferred from homology"/>
<dbReference type="Gene3D" id="3.40.50.1820">
    <property type="entry name" value="alpha/beta hydrolase"/>
    <property type="match status" value="1"/>
</dbReference>
<dbReference type="RefSeq" id="WP_147670576.1">
    <property type="nucleotide sequence ID" value="NZ_VDUW01000015.1"/>
</dbReference>
<evidence type="ECO:0000256" key="1">
    <source>
        <dbReference type="ARBA" id="ARBA00022428"/>
    </source>
</evidence>
<dbReference type="GO" id="GO:0070205">
    <property type="term" value="F:2-succinyl-6-hydroxy-2,4-cyclohexadiene-1-carboxylate synthase activity"/>
    <property type="evidence" value="ECO:0007669"/>
    <property type="project" value="UniProtKB-UniRule"/>
</dbReference>
<sequence length="268" mass="30949">MYVTIDDATYWYEVYGDRDKETLVVLHGFTSSTKTWTSFISQWKSDYQLVLIDLPGHGKTMTPPRTMEACCRDLHELLTLLKIPSYHLLGYSMGGRTALSYAMLFPSKVKSIILESASPGLITEEERISRIKQDEQLATRIEKEGIKAFVSFWENIPLFSTQKLLPTSVQKQIRMERLSQSEEGLAQSLRFMGTGRQPSWWEQLHTWTKPVLLLVGEQDEKFIRINKKMKKHFPNACLTEIKYAGHTIHVEQAEKFGKIVLDHLHSIQ</sequence>
<evidence type="ECO:0000259" key="4">
    <source>
        <dbReference type="Pfam" id="PF00561"/>
    </source>
</evidence>
<comment type="catalytic activity">
    <reaction evidence="3">
        <text>5-enolpyruvoyl-6-hydroxy-2-succinyl-cyclohex-3-ene-1-carboxylate = (1R,6R)-6-hydroxy-2-succinyl-cyclohexa-2,4-diene-1-carboxylate + pyruvate</text>
        <dbReference type="Rhea" id="RHEA:25597"/>
        <dbReference type="ChEBI" id="CHEBI:15361"/>
        <dbReference type="ChEBI" id="CHEBI:58689"/>
        <dbReference type="ChEBI" id="CHEBI:58818"/>
        <dbReference type="EC" id="4.2.99.20"/>
    </reaction>
</comment>
<dbReference type="GO" id="GO:0009234">
    <property type="term" value="P:menaquinone biosynthetic process"/>
    <property type="evidence" value="ECO:0007669"/>
    <property type="project" value="UniProtKB-UniRule"/>
</dbReference>